<keyword evidence="2" id="KW-0812">Transmembrane</keyword>
<keyword evidence="2" id="KW-1133">Transmembrane helix</keyword>
<dbReference type="AlphaFoldDB" id="A0ABD2C256"/>
<feature type="transmembrane region" description="Helical" evidence="2">
    <location>
        <begin position="269"/>
        <end position="288"/>
    </location>
</feature>
<evidence type="ECO:0000313" key="4">
    <source>
        <dbReference type="Proteomes" id="UP001607302"/>
    </source>
</evidence>
<comment type="caution">
    <text evidence="3">The sequence shown here is derived from an EMBL/GenBank/DDBJ whole genome shotgun (WGS) entry which is preliminary data.</text>
</comment>
<evidence type="ECO:0000256" key="1">
    <source>
        <dbReference type="SAM" id="MobiDB-lite"/>
    </source>
</evidence>
<organism evidence="3 4">
    <name type="scientific">Vespula squamosa</name>
    <name type="common">Southern yellow jacket</name>
    <name type="synonym">Wasp</name>
    <dbReference type="NCBI Taxonomy" id="30214"/>
    <lineage>
        <taxon>Eukaryota</taxon>
        <taxon>Metazoa</taxon>
        <taxon>Ecdysozoa</taxon>
        <taxon>Arthropoda</taxon>
        <taxon>Hexapoda</taxon>
        <taxon>Insecta</taxon>
        <taxon>Pterygota</taxon>
        <taxon>Neoptera</taxon>
        <taxon>Endopterygota</taxon>
        <taxon>Hymenoptera</taxon>
        <taxon>Apocrita</taxon>
        <taxon>Aculeata</taxon>
        <taxon>Vespoidea</taxon>
        <taxon>Vespidae</taxon>
        <taxon>Vespinae</taxon>
        <taxon>Vespula</taxon>
    </lineage>
</organism>
<feature type="region of interest" description="Disordered" evidence="1">
    <location>
        <begin position="20"/>
        <end position="46"/>
    </location>
</feature>
<gene>
    <name evidence="3" type="ORF">V1478_001635</name>
</gene>
<feature type="compositionally biased region" description="Basic and acidic residues" evidence="1">
    <location>
        <begin position="26"/>
        <end position="43"/>
    </location>
</feature>
<sequence length="321" mass="37840">MARIHALPNRVLRRTIYQSQSDEATNEDRSYDKCYDSRDEKSPLKSSGIQNLQSTMSIENFYIGFYHWMVLTRDIIWAIGTIYLLWILIYPHRRIRNLILFENSVSSLCEEELLIEFLSYCGSIDNFFVIKTITSTYHELLKTALNIDGTYLFYRDFLDRKFYIVIIYTSVRLLGVSKTIGEIVIDNIKLIITFGLNFKEIEQLFKKCRLNYSFRTDFSNTLRTCFVCHEFGFLKIRDSLFISLIIYGCLYNILALLDLTTYIKNFRYVIANITENMLVLMTVIKISVLRIKCSSLSRFLIETKADNTADNYKNDEERLIF</sequence>
<feature type="transmembrane region" description="Helical" evidence="2">
    <location>
        <begin position="240"/>
        <end position="263"/>
    </location>
</feature>
<accession>A0ABD2C256</accession>
<name>A0ABD2C256_VESSQ</name>
<evidence type="ECO:0000256" key="2">
    <source>
        <dbReference type="SAM" id="Phobius"/>
    </source>
</evidence>
<keyword evidence="4" id="KW-1185">Reference proteome</keyword>
<proteinExistence type="predicted"/>
<dbReference type="EMBL" id="JAUDFV010000025">
    <property type="protein sequence ID" value="KAL2739069.1"/>
    <property type="molecule type" value="Genomic_DNA"/>
</dbReference>
<protein>
    <submittedName>
        <fullName evidence="3">Odorant receptor 13a-like isoform X2</fullName>
    </submittedName>
</protein>
<feature type="transmembrane region" description="Helical" evidence="2">
    <location>
        <begin position="65"/>
        <end position="89"/>
    </location>
</feature>
<dbReference type="Proteomes" id="UP001607302">
    <property type="component" value="Unassembled WGS sequence"/>
</dbReference>
<evidence type="ECO:0000313" key="3">
    <source>
        <dbReference type="EMBL" id="KAL2739069.1"/>
    </source>
</evidence>
<reference evidence="3 4" key="1">
    <citation type="journal article" date="2024" name="Ann. Entomol. Soc. Am.">
        <title>Genomic analyses of the southern and eastern yellowjacket wasps (Hymenoptera: Vespidae) reveal evolutionary signatures of social life.</title>
        <authorList>
            <person name="Catto M.A."/>
            <person name="Caine P.B."/>
            <person name="Orr S.E."/>
            <person name="Hunt B.G."/>
            <person name="Goodisman M.A.D."/>
        </authorList>
    </citation>
    <scope>NUCLEOTIDE SEQUENCE [LARGE SCALE GENOMIC DNA]</scope>
    <source>
        <strain evidence="3">233</strain>
        <tissue evidence="3">Head and thorax</tissue>
    </source>
</reference>
<keyword evidence="2" id="KW-0472">Membrane</keyword>